<dbReference type="RefSeq" id="WP_095502154.1">
    <property type="nucleotide sequence ID" value="NZ_WJXO01000002.1"/>
</dbReference>
<evidence type="ECO:0000313" key="2">
    <source>
        <dbReference type="EMBL" id="MRN39294.1"/>
    </source>
</evidence>
<sequence>MSAPVILAATSTKGGVGKTTLLANISAVLADIGLRVLMVDADVQPSLSKYYPLSYRAPHGIVELLLGDNSDANVRSTVSHTVFPNLDIIVSNNISADIQTKIANRADRAFLLKAKLQNPFFQNNYDVILIDTQGAVGPLQDAAAFASGCLITPIMPEILSAREFVTGTQEALARLAQGEVMGLAMPQLRAVIYAQDRSKDAKLIAQEIREFFSASLDDRKKLLQTHVPEAKSYKEAATLRVPVHCHEQTHPGKLMPAYEVMHNIVYEIFPGIKERELRGSCFNDMNNLLPEENRAEVLS</sequence>
<keyword evidence="3" id="KW-1185">Reference proteome</keyword>
<dbReference type="Pfam" id="PF13614">
    <property type="entry name" value="AAA_31"/>
    <property type="match status" value="1"/>
</dbReference>
<organism evidence="2 3">
    <name type="scientific">Neisseria brasiliensis</name>
    <dbReference type="NCBI Taxonomy" id="2666100"/>
    <lineage>
        <taxon>Bacteria</taxon>
        <taxon>Pseudomonadati</taxon>
        <taxon>Pseudomonadota</taxon>
        <taxon>Betaproteobacteria</taxon>
        <taxon>Neisseriales</taxon>
        <taxon>Neisseriaceae</taxon>
        <taxon>Neisseria</taxon>
    </lineage>
</organism>
<protein>
    <submittedName>
        <fullName evidence="2">AAA family ATPase</fullName>
    </submittedName>
</protein>
<dbReference type="SUPFAM" id="SSF52540">
    <property type="entry name" value="P-loop containing nucleoside triphosphate hydrolases"/>
    <property type="match status" value="1"/>
</dbReference>
<evidence type="ECO:0000313" key="3">
    <source>
        <dbReference type="Proteomes" id="UP000486297"/>
    </source>
</evidence>
<proteinExistence type="predicted"/>
<dbReference type="EMBL" id="WJXO01000002">
    <property type="protein sequence ID" value="MRN39294.1"/>
    <property type="molecule type" value="Genomic_DNA"/>
</dbReference>
<dbReference type="PANTHER" id="PTHR13696">
    <property type="entry name" value="P-LOOP CONTAINING NUCLEOSIDE TRIPHOSPHATE HYDROLASE"/>
    <property type="match status" value="1"/>
</dbReference>
<comment type="caution">
    <text evidence="2">The sequence shown here is derived from an EMBL/GenBank/DDBJ whole genome shotgun (WGS) entry which is preliminary data.</text>
</comment>
<accession>A0A7X2H0X5</accession>
<dbReference type="Gene3D" id="3.40.50.300">
    <property type="entry name" value="P-loop containing nucleotide triphosphate hydrolases"/>
    <property type="match status" value="1"/>
</dbReference>
<dbReference type="AlphaFoldDB" id="A0A7X2H0X5"/>
<dbReference type="InterPro" id="IPR027417">
    <property type="entry name" value="P-loop_NTPase"/>
</dbReference>
<dbReference type="PANTHER" id="PTHR13696:SF99">
    <property type="entry name" value="COBYRINIC ACID AC-DIAMIDE SYNTHASE"/>
    <property type="match status" value="1"/>
</dbReference>
<reference evidence="2" key="1">
    <citation type="journal article" name="Emerg. Infect. Dis.">
        <title>Two cases of a newly characterized neisseria species.</title>
        <authorList>
            <person name="Mustapha M."/>
            <person name="Lemos A.P.S."/>
            <person name="Harrison L.H."/>
            <person name="Vantyne D."/>
            <person name="Sacchi C.T."/>
        </authorList>
    </citation>
    <scope>NUCLEOTIDE SEQUENCE</scope>
    <source>
        <strain evidence="2">N.95.16</strain>
    </source>
</reference>
<dbReference type="InterPro" id="IPR050678">
    <property type="entry name" value="DNA_Partitioning_ATPase"/>
</dbReference>
<gene>
    <name evidence="2" type="ORF">GJU80_12605</name>
</gene>
<dbReference type="Proteomes" id="UP000486297">
    <property type="component" value="Unassembled WGS sequence"/>
</dbReference>
<name>A0A7X2H0X5_9NEIS</name>
<dbReference type="InterPro" id="IPR025669">
    <property type="entry name" value="AAA_dom"/>
</dbReference>
<evidence type="ECO:0000259" key="1">
    <source>
        <dbReference type="Pfam" id="PF13614"/>
    </source>
</evidence>
<feature type="domain" description="AAA" evidence="1">
    <location>
        <begin position="6"/>
        <end position="160"/>
    </location>
</feature>